<dbReference type="Proteomes" id="UP000324222">
    <property type="component" value="Unassembled WGS sequence"/>
</dbReference>
<keyword evidence="3" id="KW-1185">Reference proteome</keyword>
<keyword evidence="1" id="KW-1133">Transmembrane helix</keyword>
<name>A0A5B7DIS0_PORTR</name>
<accession>A0A5B7DIS0</accession>
<evidence type="ECO:0000313" key="3">
    <source>
        <dbReference type="Proteomes" id="UP000324222"/>
    </source>
</evidence>
<keyword evidence="1" id="KW-0812">Transmembrane</keyword>
<feature type="transmembrane region" description="Helical" evidence="1">
    <location>
        <begin position="74"/>
        <end position="99"/>
    </location>
</feature>
<reference evidence="2 3" key="1">
    <citation type="submission" date="2019-05" db="EMBL/GenBank/DDBJ databases">
        <title>Another draft genome of Portunus trituberculatus and its Hox gene families provides insights of decapod evolution.</title>
        <authorList>
            <person name="Jeong J.-H."/>
            <person name="Song I."/>
            <person name="Kim S."/>
            <person name="Choi T."/>
            <person name="Kim D."/>
            <person name="Ryu S."/>
            <person name="Kim W."/>
        </authorList>
    </citation>
    <scope>NUCLEOTIDE SEQUENCE [LARGE SCALE GENOMIC DNA]</scope>
    <source>
        <tissue evidence="2">Muscle</tissue>
    </source>
</reference>
<proteinExistence type="predicted"/>
<dbReference type="AlphaFoldDB" id="A0A5B7DIS0"/>
<protein>
    <submittedName>
        <fullName evidence="2">Uncharacterized protein</fullName>
    </submittedName>
</protein>
<evidence type="ECO:0000256" key="1">
    <source>
        <dbReference type="SAM" id="Phobius"/>
    </source>
</evidence>
<keyword evidence="1" id="KW-0472">Membrane</keyword>
<evidence type="ECO:0000313" key="2">
    <source>
        <dbReference type="EMBL" id="MPC21044.1"/>
    </source>
</evidence>
<gene>
    <name evidence="2" type="ORF">E2C01_014019</name>
</gene>
<organism evidence="2 3">
    <name type="scientific">Portunus trituberculatus</name>
    <name type="common">Swimming crab</name>
    <name type="synonym">Neptunus trituberculatus</name>
    <dbReference type="NCBI Taxonomy" id="210409"/>
    <lineage>
        <taxon>Eukaryota</taxon>
        <taxon>Metazoa</taxon>
        <taxon>Ecdysozoa</taxon>
        <taxon>Arthropoda</taxon>
        <taxon>Crustacea</taxon>
        <taxon>Multicrustacea</taxon>
        <taxon>Malacostraca</taxon>
        <taxon>Eumalacostraca</taxon>
        <taxon>Eucarida</taxon>
        <taxon>Decapoda</taxon>
        <taxon>Pleocyemata</taxon>
        <taxon>Brachyura</taxon>
        <taxon>Eubrachyura</taxon>
        <taxon>Portunoidea</taxon>
        <taxon>Portunidae</taxon>
        <taxon>Portuninae</taxon>
        <taxon>Portunus</taxon>
    </lineage>
</organism>
<dbReference type="EMBL" id="VSRR010000937">
    <property type="protein sequence ID" value="MPC21044.1"/>
    <property type="molecule type" value="Genomic_DNA"/>
</dbReference>
<comment type="caution">
    <text evidence="2">The sequence shown here is derived from an EMBL/GenBank/DDBJ whole genome shotgun (WGS) entry which is preliminary data.</text>
</comment>
<sequence length="166" mass="18124">MTSTRIVRRLELVEAAPPHCVRSKTVGTNVAQSEQQRLPPQDMRASRFAVAGRSSRGSLGSSRDQEFPITSRKLTLTCALCAACVLCSPTTIITIIVIAKRFMALISLSRGGCVQPTMREGFLPRRESSLRGTRAGHPCTASGRHSILPVRSASRETKLCLEIMRC</sequence>